<comment type="caution">
    <text evidence="1">The sequence shown here is derived from an EMBL/GenBank/DDBJ whole genome shotgun (WGS) entry which is preliminary data.</text>
</comment>
<feature type="non-terminal residue" evidence="1">
    <location>
        <position position="122"/>
    </location>
</feature>
<gene>
    <name evidence="1" type="ORF">KR093_010882</name>
</gene>
<evidence type="ECO:0000313" key="2">
    <source>
        <dbReference type="Proteomes" id="UP001200034"/>
    </source>
</evidence>
<name>A0AAD4K699_9MUSC</name>
<proteinExistence type="predicted"/>
<dbReference type="PANTHER" id="PTHR20898">
    <property type="entry name" value="DAEDALUS ON 3-RELATED-RELATED"/>
    <property type="match status" value="1"/>
</dbReference>
<accession>A0AAD4K699</accession>
<feature type="non-terminal residue" evidence="1">
    <location>
        <position position="1"/>
    </location>
</feature>
<keyword evidence="2" id="KW-1185">Reference proteome</keyword>
<dbReference type="EMBL" id="JAJJHW010001127">
    <property type="protein sequence ID" value="KAH8378350.1"/>
    <property type="molecule type" value="Genomic_DNA"/>
</dbReference>
<organism evidence="1 2">
    <name type="scientific">Drosophila rubida</name>
    <dbReference type="NCBI Taxonomy" id="30044"/>
    <lineage>
        <taxon>Eukaryota</taxon>
        <taxon>Metazoa</taxon>
        <taxon>Ecdysozoa</taxon>
        <taxon>Arthropoda</taxon>
        <taxon>Hexapoda</taxon>
        <taxon>Insecta</taxon>
        <taxon>Pterygota</taxon>
        <taxon>Neoptera</taxon>
        <taxon>Endopterygota</taxon>
        <taxon>Diptera</taxon>
        <taxon>Brachycera</taxon>
        <taxon>Muscomorpha</taxon>
        <taxon>Ephydroidea</taxon>
        <taxon>Drosophilidae</taxon>
        <taxon>Drosophila</taxon>
    </lineage>
</organism>
<dbReference type="InterPro" id="IPR010512">
    <property type="entry name" value="DUF1091"/>
</dbReference>
<evidence type="ECO:0000313" key="1">
    <source>
        <dbReference type="EMBL" id="KAH8378350.1"/>
    </source>
</evidence>
<sequence length="122" mass="14207">TLNVNFTLNEQLNSLNGFFNIKVLNGKQFLNFTGVEFDCKFLGTLYNHYLINMVAINLRSFSNFPIGCPLKKNHLYYMKDFKILTNMVPSYIPELSFETYASVFHKKRLVIVIKTGGKLRRK</sequence>
<dbReference type="Proteomes" id="UP001200034">
    <property type="component" value="Unassembled WGS sequence"/>
</dbReference>
<dbReference type="Pfam" id="PF06477">
    <property type="entry name" value="DUF1091"/>
    <property type="match status" value="1"/>
</dbReference>
<dbReference type="AlphaFoldDB" id="A0AAD4K699"/>
<protein>
    <submittedName>
        <fullName evidence="1">Uncharacterized protein</fullName>
    </submittedName>
</protein>
<dbReference type="SMART" id="SM00697">
    <property type="entry name" value="DM8"/>
    <property type="match status" value="1"/>
</dbReference>
<dbReference type="PANTHER" id="PTHR20898:SF0">
    <property type="entry name" value="DAEDALUS ON 3-RELATED"/>
    <property type="match status" value="1"/>
</dbReference>
<reference evidence="1" key="1">
    <citation type="journal article" date="2021" name="Mol. Ecol. Resour.">
        <title>Phylogenomic analyses of the genus Drosophila reveals genomic signals of climate adaptation.</title>
        <authorList>
            <person name="Li F."/>
            <person name="Rane R.V."/>
            <person name="Luria V."/>
            <person name="Xiong Z."/>
            <person name="Chen J."/>
            <person name="Li Z."/>
            <person name="Catullo R.A."/>
            <person name="Griffin P.C."/>
            <person name="Schiffer M."/>
            <person name="Pearce S."/>
            <person name="Lee S.F."/>
            <person name="McElroy K."/>
            <person name="Stocker A."/>
            <person name="Shirriffs J."/>
            <person name="Cockerell F."/>
            <person name="Coppin C."/>
            <person name="Sgro C.M."/>
            <person name="Karger A."/>
            <person name="Cain J.W."/>
            <person name="Weber J.A."/>
            <person name="Santpere G."/>
            <person name="Kirschner M.W."/>
            <person name="Hoffmann A.A."/>
            <person name="Oakeshott J.G."/>
            <person name="Zhang G."/>
        </authorList>
    </citation>
    <scope>NUCLEOTIDE SEQUENCE</scope>
    <source>
        <strain evidence="1">BGI-SZ-2011g</strain>
    </source>
</reference>